<dbReference type="EMBL" id="SKBQ01000008">
    <property type="protein sequence ID" value="TPX07411.1"/>
    <property type="molecule type" value="Genomic_DNA"/>
</dbReference>
<evidence type="ECO:0000256" key="1">
    <source>
        <dbReference type="SAM" id="MobiDB-lite"/>
    </source>
</evidence>
<proteinExistence type="predicted"/>
<dbReference type="EMBL" id="SKBQ01000008">
    <property type="protein sequence ID" value="TPX07516.1"/>
    <property type="molecule type" value="Genomic_DNA"/>
</dbReference>
<keyword evidence="4" id="KW-1185">Reference proteome</keyword>
<evidence type="ECO:0000313" key="2">
    <source>
        <dbReference type="EMBL" id="TPX07411.1"/>
    </source>
</evidence>
<reference evidence="3 4" key="1">
    <citation type="submission" date="2019-06" db="EMBL/GenBank/DDBJ databases">
        <title>Draft genome sequence of the filamentous fungus Phialemoniopsis curvata isolated from diesel fuel.</title>
        <authorList>
            <person name="Varaljay V.A."/>
            <person name="Lyon W.J."/>
            <person name="Crouch A.L."/>
            <person name="Drake C.E."/>
            <person name="Hollomon J.M."/>
            <person name="Nadeau L.J."/>
            <person name="Nunn H.S."/>
            <person name="Stevenson B.S."/>
            <person name="Bojanowski C.L."/>
            <person name="Crookes-Goodson W.J."/>
        </authorList>
    </citation>
    <scope>NUCLEOTIDE SEQUENCE [LARGE SCALE GENOMIC DNA]</scope>
    <source>
        <strain evidence="3 4">D216</strain>
    </source>
</reference>
<gene>
    <name evidence="2" type="ORF">E0L32_002014</name>
    <name evidence="3" type="ORF">E0L32_002119</name>
</gene>
<name>A0A507ALX6_9PEZI</name>
<organism evidence="3 4">
    <name type="scientific">Thyridium curvatum</name>
    <dbReference type="NCBI Taxonomy" id="1093900"/>
    <lineage>
        <taxon>Eukaryota</taxon>
        <taxon>Fungi</taxon>
        <taxon>Dikarya</taxon>
        <taxon>Ascomycota</taxon>
        <taxon>Pezizomycotina</taxon>
        <taxon>Sordariomycetes</taxon>
        <taxon>Sordariomycetidae</taxon>
        <taxon>Thyridiales</taxon>
        <taxon>Thyridiaceae</taxon>
        <taxon>Thyridium</taxon>
    </lineage>
</organism>
<sequence length="362" mass="40854">MRRGDRCSYIDEYGLPTPVPQSPAASAPQTGPSPEPPAPSPPSSDRLDDIELTHIFLTKTYKTLWYREPVPSLWKGVAFEEALKEPALLGGILAISAMHVIATSDRPEKRYQVMALRNQAVALEGFVKLLPRITEETADAAFLLSVLVTHWAFASRSLPAELGIFSTTHDYSAWTFHEARHDKVSEVQDFVDIIRKTQPVRQLVFHGRPWLLGGKLAEMMKIPKSHELPVLPPFVDQALDKLLLRAEQESCVLLPLEKNGRPLLSLKLIYRISMRAEWAEGLMGWITCLPPEFVAQLETGENMAMIMLSYWAVCMSVLDERWWATGWGHALVSEIAIRVGPEWAELADWPVKNYHWLKQGVD</sequence>
<evidence type="ECO:0000313" key="3">
    <source>
        <dbReference type="EMBL" id="TPX07516.1"/>
    </source>
</evidence>
<dbReference type="InParanoid" id="A0A507ALX6"/>
<protein>
    <submittedName>
        <fullName evidence="3">Uncharacterized protein</fullName>
    </submittedName>
</protein>
<dbReference type="GO" id="GO:0001228">
    <property type="term" value="F:DNA-binding transcription activator activity, RNA polymerase II-specific"/>
    <property type="evidence" value="ECO:0007669"/>
    <property type="project" value="TreeGrafter"/>
</dbReference>
<dbReference type="AlphaFoldDB" id="A0A507ALX6"/>
<accession>A0A507ALX6</accession>
<dbReference type="Proteomes" id="UP000319257">
    <property type="component" value="Unassembled WGS sequence"/>
</dbReference>
<dbReference type="GeneID" id="41969461"/>
<dbReference type="InterPro" id="IPR053157">
    <property type="entry name" value="Sterol_Uptake_Regulator"/>
</dbReference>
<dbReference type="OrthoDB" id="3546279at2759"/>
<dbReference type="PANTHER" id="PTHR47784:SF5">
    <property type="entry name" value="STEROL UPTAKE CONTROL PROTEIN 2"/>
    <property type="match status" value="1"/>
</dbReference>
<comment type="caution">
    <text evidence="3">The sequence shown here is derived from an EMBL/GenBank/DDBJ whole genome shotgun (WGS) entry which is preliminary data.</text>
</comment>
<evidence type="ECO:0000313" key="4">
    <source>
        <dbReference type="Proteomes" id="UP000319257"/>
    </source>
</evidence>
<dbReference type="RefSeq" id="XP_030989122.1">
    <property type="nucleotide sequence ID" value="XM_031136158.1"/>
</dbReference>
<feature type="compositionally biased region" description="Pro residues" evidence="1">
    <location>
        <begin position="31"/>
        <end position="42"/>
    </location>
</feature>
<dbReference type="PANTHER" id="PTHR47784">
    <property type="entry name" value="STEROL UPTAKE CONTROL PROTEIN 2"/>
    <property type="match status" value="1"/>
</dbReference>
<feature type="region of interest" description="Disordered" evidence="1">
    <location>
        <begin position="1"/>
        <end position="45"/>
    </location>
</feature>